<dbReference type="PRINTS" id="PR00755">
    <property type="entry name" value="AFLATOXINBRP"/>
</dbReference>
<keyword evidence="8" id="KW-1185">Reference proteome</keyword>
<dbReference type="Proteomes" id="UP000247810">
    <property type="component" value="Unassembled WGS sequence"/>
</dbReference>
<evidence type="ECO:0000256" key="4">
    <source>
        <dbReference type="ARBA" id="ARBA00023242"/>
    </source>
</evidence>
<dbReference type="GO" id="GO:0009893">
    <property type="term" value="P:positive regulation of metabolic process"/>
    <property type="evidence" value="ECO:0007669"/>
    <property type="project" value="UniProtKB-ARBA"/>
</dbReference>
<dbReference type="STRING" id="1448320.A0A319CSS1"/>
<feature type="non-terminal residue" evidence="7">
    <location>
        <position position="1"/>
    </location>
</feature>
<evidence type="ECO:0000313" key="7">
    <source>
        <dbReference type="EMBL" id="PYH87341.1"/>
    </source>
</evidence>
<keyword evidence="2" id="KW-0238">DNA-binding</keyword>
<evidence type="ECO:0000313" key="8">
    <source>
        <dbReference type="Proteomes" id="UP000247810"/>
    </source>
</evidence>
<dbReference type="CDD" id="cd00067">
    <property type="entry name" value="GAL4"/>
    <property type="match status" value="1"/>
</dbReference>
<accession>A0A319CSS1</accession>
<evidence type="ECO:0000256" key="2">
    <source>
        <dbReference type="ARBA" id="ARBA00023125"/>
    </source>
</evidence>
<feature type="compositionally biased region" description="Gly residues" evidence="5">
    <location>
        <begin position="90"/>
        <end position="100"/>
    </location>
</feature>
<proteinExistence type="predicted"/>
<dbReference type="Gene3D" id="4.10.240.10">
    <property type="entry name" value="Zn(2)-C6 fungal-type DNA-binding domain"/>
    <property type="match status" value="1"/>
</dbReference>
<evidence type="ECO:0000256" key="1">
    <source>
        <dbReference type="ARBA" id="ARBA00023015"/>
    </source>
</evidence>
<dbReference type="SUPFAM" id="SSF57701">
    <property type="entry name" value="Zn2/Cys6 DNA-binding domain"/>
    <property type="match status" value="1"/>
</dbReference>
<dbReference type="PROSITE" id="PS50048">
    <property type="entry name" value="ZN2_CY6_FUNGAL_2"/>
    <property type="match status" value="1"/>
</dbReference>
<dbReference type="InterPro" id="IPR036864">
    <property type="entry name" value="Zn2-C6_fun-type_DNA-bd_sf"/>
</dbReference>
<protein>
    <recommendedName>
        <fullName evidence="6">Zn(2)-C6 fungal-type domain-containing protein</fullName>
    </recommendedName>
</protein>
<reference evidence="7 8" key="1">
    <citation type="submission" date="2018-02" db="EMBL/GenBank/DDBJ databases">
        <title>The genomes of Aspergillus section Nigri reveals drivers in fungal speciation.</title>
        <authorList>
            <consortium name="DOE Joint Genome Institute"/>
            <person name="Vesth T.C."/>
            <person name="Nybo J."/>
            <person name="Theobald S."/>
            <person name="Brandl J."/>
            <person name="Frisvad J.C."/>
            <person name="Nielsen K.F."/>
            <person name="Lyhne E.K."/>
            <person name="Kogle M.E."/>
            <person name="Kuo A."/>
            <person name="Riley R."/>
            <person name="Clum A."/>
            <person name="Nolan M."/>
            <person name="Lipzen A."/>
            <person name="Salamov A."/>
            <person name="Henrissat B."/>
            <person name="Wiebenga A."/>
            <person name="De vries R.P."/>
            <person name="Grigoriev I.V."/>
            <person name="Mortensen U.H."/>
            <person name="Andersen M.R."/>
            <person name="Baker S.E."/>
        </authorList>
    </citation>
    <scope>NUCLEOTIDE SEQUENCE [LARGE SCALE GENOMIC DNA]</scope>
    <source>
        <strain evidence="7 8">CBS 707.79</strain>
    </source>
</reference>
<dbReference type="OrthoDB" id="2943660at2759"/>
<dbReference type="SMART" id="SM00066">
    <property type="entry name" value="GAL4"/>
    <property type="match status" value="1"/>
</dbReference>
<dbReference type="VEuPathDB" id="FungiDB:BO71DRAFT_341250"/>
<evidence type="ECO:0000256" key="5">
    <source>
        <dbReference type="SAM" id="MobiDB-lite"/>
    </source>
</evidence>
<keyword evidence="1" id="KW-0805">Transcription regulation</keyword>
<dbReference type="PANTHER" id="PTHR31069">
    <property type="entry name" value="OLEATE-ACTIVATED TRANSCRIPTION FACTOR 1-RELATED"/>
    <property type="match status" value="1"/>
</dbReference>
<dbReference type="PANTHER" id="PTHR31069:SF26">
    <property type="entry name" value="ZN(2)-C6 FUNGAL-TYPE DOMAIN-CONTAINING PROTEIN"/>
    <property type="match status" value="1"/>
</dbReference>
<dbReference type="GO" id="GO:0008270">
    <property type="term" value="F:zinc ion binding"/>
    <property type="evidence" value="ECO:0007669"/>
    <property type="project" value="InterPro"/>
</dbReference>
<organism evidence="7 8">
    <name type="scientific">Aspergillus ellipticus CBS 707.79</name>
    <dbReference type="NCBI Taxonomy" id="1448320"/>
    <lineage>
        <taxon>Eukaryota</taxon>
        <taxon>Fungi</taxon>
        <taxon>Dikarya</taxon>
        <taxon>Ascomycota</taxon>
        <taxon>Pezizomycotina</taxon>
        <taxon>Eurotiomycetes</taxon>
        <taxon>Eurotiomycetidae</taxon>
        <taxon>Eurotiales</taxon>
        <taxon>Aspergillaceae</taxon>
        <taxon>Aspergillus</taxon>
        <taxon>Aspergillus subgen. Circumdati</taxon>
    </lineage>
</organism>
<dbReference type="Pfam" id="PF00172">
    <property type="entry name" value="Zn_clus"/>
    <property type="match status" value="1"/>
</dbReference>
<feature type="domain" description="Zn(2)-C6 fungal-type" evidence="6">
    <location>
        <begin position="14"/>
        <end position="44"/>
    </location>
</feature>
<dbReference type="InterPro" id="IPR050675">
    <property type="entry name" value="OAF3"/>
</dbReference>
<gene>
    <name evidence="7" type="ORF">BO71DRAFT_341250</name>
</gene>
<name>A0A319CSS1_9EURO</name>
<keyword evidence="4" id="KW-0539">Nucleus</keyword>
<dbReference type="InterPro" id="IPR001138">
    <property type="entry name" value="Zn2Cys6_DnaBD"/>
</dbReference>
<evidence type="ECO:0000259" key="6">
    <source>
        <dbReference type="PROSITE" id="PS50048"/>
    </source>
</evidence>
<dbReference type="EMBL" id="KZ826295">
    <property type="protein sequence ID" value="PYH87341.1"/>
    <property type="molecule type" value="Genomic_DNA"/>
</dbReference>
<feature type="region of interest" description="Disordered" evidence="5">
    <location>
        <begin position="53"/>
        <end position="113"/>
    </location>
</feature>
<evidence type="ECO:0000256" key="3">
    <source>
        <dbReference type="ARBA" id="ARBA00023163"/>
    </source>
</evidence>
<sequence length="503" mass="55747">HPHPLPKSVKVRSTCNACQQAKIRCSHEKPSCRRCQKHNIECIYSISRRLGRPAKKKDSMSGEGEGAQRHLRVGERGQGDERGQMQGQRNRGGGGGGGGAGKKKKVKEEEHSHGLDNTLMLENLVVDMEMEMDPVGGGCFRVCYLVFSTILGYLGTVYYFGMCADVEVVSDGIDLSSDSWLHEFMTNPAADLAQERELLDSLGLGSIKPESTCGNNFPGTLKGFVVTEAPDPGAEGGGSHFLAPSSFEHHPVETDVADSHDQKYVKEDLLAWTHQSLDDFPRPLTVPDPSSAFTKVAKRPCGYALPHTEINPMLQYQCQCNERTIRELVHVNIFASRAATIDSILNCQRVLLQLAEMILKCDVCSRTRIHLLMVVIVSIDSLVTTLEAIMSVDTGLADRLFVGYHDQLLPDRRYRNGLPFRNQVDACPLVVGGFCVPADDKFYFVNRVLYARLSELRSAIGKIRICLHEASEVSASRGRLIMMMETERRIDIVMVNLKLIGRS</sequence>
<dbReference type="GO" id="GO:0003677">
    <property type="term" value="F:DNA binding"/>
    <property type="evidence" value="ECO:0007669"/>
    <property type="project" value="UniProtKB-KW"/>
</dbReference>
<keyword evidence="3" id="KW-0804">Transcription</keyword>
<dbReference type="GO" id="GO:0000981">
    <property type="term" value="F:DNA-binding transcription factor activity, RNA polymerase II-specific"/>
    <property type="evidence" value="ECO:0007669"/>
    <property type="project" value="InterPro"/>
</dbReference>
<feature type="compositionally biased region" description="Basic and acidic residues" evidence="5">
    <location>
        <begin position="56"/>
        <end position="83"/>
    </location>
</feature>
<dbReference type="AlphaFoldDB" id="A0A319CSS1"/>